<dbReference type="InterPro" id="IPR045886">
    <property type="entry name" value="ThiF/MoeB/HesA"/>
</dbReference>
<dbReference type="SUPFAM" id="SSF69572">
    <property type="entry name" value="Activating enzymes of the ubiquitin-like proteins"/>
    <property type="match status" value="1"/>
</dbReference>
<proteinExistence type="inferred from homology"/>
<dbReference type="InterPro" id="IPR035985">
    <property type="entry name" value="Ubiquitin-activating_enz"/>
</dbReference>
<dbReference type="Gene3D" id="3.40.50.720">
    <property type="entry name" value="NAD(P)-binding Rossmann-like Domain"/>
    <property type="match status" value="1"/>
</dbReference>
<accession>A0A419V4H9</accession>
<dbReference type="GO" id="GO:0004792">
    <property type="term" value="F:thiosulfate-cyanide sulfurtransferase activity"/>
    <property type="evidence" value="ECO:0007669"/>
    <property type="project" value="TreeGrafter"/>
</dbReference>
<evidence type="ECO:0000313" key="4">
    <source>
        <dbReference type="Proteomes" id="UP000285120"/>
    </source>
</evidence>
<protein>
    <submittedName>
        <fullName evidence="3">Adenylyltransferase/sulfurtransferase</fullName>
    </submittedName>
</protein>
<reference evidence="3 4" key="1">
    <citation type="submission" date="2018-09" db="EMBL/GenBank/DDBJ databases">
        <title>Genomic Encyclopedia of Archaeal and Bacterial Type Strains, Phase II (KMG-II): from individual species to whole genera.</title>
        <authorList>
            <person name="Goeker M."/>
        </authorList>
    </citation>
    <scope>NUCLEOTIDE SEQUENCE [LARGE SCALE GENOMIC DNA]</scope>
    <source>
        <strain evidence="3 4">DSM 17008</strain>
    </source>
</reference>
<evidence type="ECO:0000259" key="2">
    <source>
        <dbReference type="Pfam" id="PF00899"/>
    </source>
</evidence>
<dbReference type="OrthoDB" id="9804286at2"/>
<comment type="similarity">
    <text evidence="1">Belongs to the HesA/MoeB/ThiF family.</text>
</comment>
<gene>
    <name evidence="3" type="ORF">ATL39_1698</name>
</gene>
<dbReference type="GO" id="GO:0005829">
    <property type="term" value="C:cytosol"/>
    <property type="evidence" value="ECO:0007669"/>
    <property type="project" value="TreeGrafter"/>
</dbReference>
<keyword evidence="3" id="KW-0808">Transferase</keyword>
<dbReference type="GO" id="GO:0008146">
    <property type="term" value="F:sulfotransferase activity"/>
    <property type="evidence" value="ECO:0007669"/>
    <property type="project" value="TreeGrafter"/>
</dbReference>
<dbReference type="Proteomes" id="UP000285120">
    <property type="component" value="Unassembled WGS sequence"/>
</dbReference>
<name>A0A419V4H9_9BACL</name>
<keyword evidence="4" id="KW-1185">Reference proteome</keyword>
<dbReference type="GO" id="GO:0016779">
    <property type="term" value="F:nucleotidyltransferase activity"/>
    <property type="evidence" value="ECO:0007669"/>
    <property type="project" value="UniProtKB-KW"/>
</dbReference>
<dbReference type="AlphaFoldDB" id="A0A419V4H9"/>
<sequence>MNDRYSRQILFPGIGADGQASLQTKHALILGAGALGSAAAETLVRAGVGELTIIDRDYVEWSNLPRQQLYGEKEAEAKMPKAVAAKERLQAIRSDAVIHSLVMDATAEKLEDIAPGLDILIDGSDNFDIRFILNDLSQKYRIPWVFGACAGSYGMSFTIVPGETPCLQCILPAIPSFSVTCETDGVIAPAVQMTSAYQTAEALKILSGRTEAVQTKLTLFDVWKNQHHAIQVGKTKKDTCPSCGTSPAYAHLAGADDTKMAVLCGRDTVQIRPETSRSYDFTYLETKLSRHGRVQKNPYLLSCALPDYRLVVFRDGRVLVHGTKKVEQAKAIYEKYFLS</sequence>
<evidence type="ECO:0000313" key="3">
    <source>
        <dbReference type="EMBL" id="RKD73405.1"/>
    </source>
</evidence>
<dbReference type="PANTHER" id="PTHR10953">
    <property type="entry name" value="UBIQUITIN-ACTIVATING ENZYME E1"/>
    <property type="match status" value="1"/>
</dbReference>
<dbReference type="FunFam" id="3.40.50.720:FF:000080">
    <property type="entry name" value="Thiazole biosynthesis adenylyltransferase ThiF"/>
    <property type="match status" value="1"/>
</dbReference>
<dbReference type="CDD" id="cd00757">
    <property type="entry name" value="ThiF_MoeB_HesA_family"/>
    <property type="match status" value="1"/>
</dbReference>
<dbReference type="EMBL" id="RAPK01000008">
    <property type="protein sequence ID" value="RKD73405.1"/>
    <property type="molecule type" value="Genomic_DNA"/>
</dbReference>
<dbReference type="GO" id="GO:0008641">
    <property type="term" value="F:ubiquitin-like modifier activating enzyme activity"/>
    <property type="evidence" value="ECO:0007669"/>
    <property type="project" value="InterPro"/>
</dbReference>
<evidence type="ECO:0000256" key="1">
    <source>
        <dbReference type="ARBA" id="ARBA00009919"/>
    </source>
</evidence>
<keyword evidence="3" id="KW-0548">Nucleotidyltransferase</keyword>
<dbReference type="RefSeq" id="WP_120192900.1">
    <property type="nucleotide sequence ID" value="NZ_RAPK01000008.1"/>
</dbReference>
<dbReference type="Pfam" id="PF00899">
    <property type="entry name" value="ThiF"/>
    <property type="match status" value="1"/>
</dbReference>
<feature type="domain" description="THIF-type NAD/FAD binding fold" evidence="2">
    <location>
        <begin position="5"/>
        <end position="241"/>
    </location>
</feature>
<dbReference type="InterPro" id="IPR000594">
    <property type="entry name" value="ThiF_NAD_FAD-bd"/>
</dbReference>
<dbReference type="PANTHER" id="PTHR10953:SF102">
    <property type="entry name" value="ADENYLYLTRANSFERASE AND SULFURTRANSFERASE MOCS3"/>
    <property type="match status" value="1"/>
</dbReference>
<comment type="caution">
    <text evidence="3">The sequence shown here is derived from an EMBL/GenBank/DDBJ whole genome shotgun (WGS) entry which is preliminary data.</text>
</comment>
<organism evidence="3 4">
    <name type="scientific">Sinobaca qinghaiensis</name>
    <dbReference type="NCBI Taxonomy" id="342944"/>
    <lineage>
        <taxon>Bacteria</taxon>
        <taxon>Bacillati</taxon>
        <taxon>Bacillota</taxon>
        <taxon>Bacilli</taxon>
        <taxon>Bacillales</taxon>
        <taxon>Sporolactobacillaceae</taxon>
        <taxon>Sinobaca</taxon>
    </lineage>
</organism>